<feature type="transmembrane region" description="Helical" evidence="1">
    <location>
        <begin position="65"/>
        <end position="88"/>
    </location>
</feature>
<organism evidence="2 3">
    <name type="scientific">Pyrrhoderma noxium</name>
    <dbReference type="NCBI Taxonomy" id="2282107"/>
    <lineage>
        <taxon>Eukaryota</taxon>
        <taxon>Fungi</taxon>
        <taxon>Dikarya</taxon>
        <taxon>Basidiomycota</taxon>
        <taxon>Agaricomycotina</taxon>
        <taxon>Agaricomycetes</taxon>
        <taxon>Hymenochaetales</taxon>
        <taxon>Hymenochaetaceae</taxon>
        <taxon>Pyrrhoderma</taxon>
    </lineage>
</organism>
<protein>
    <submittedName>
        <fullName evidence="2">Uncharacterized protein</fullName>
    </submittedName>
</protein>
<dbReference type="Proteomes" id="UP000217199">
    <property type="component" value="Mitochondrion MT"/>
</dbReference>
<keyword evidence="1" id="KW-0812">Transmembrane</keyword>
<dbReference type="InParanoid" id="A0A541AXF9"/>
<evidence type="ECO:0000256" key="1">
    <source>
        <dbReference type="SAM" id="Phobius"/>
    </source>
</evidence>
<evidence type="ECO:0000313" key="2">
    <source>
        <dbReference type="EMBL" id="TQF64763.1"/>
    </source>
</evidence>
<evidence type="ECO:0000313" key="3">
    <source>
        <dbReference type="Proteomes" id="UP000217199"/>
    </source>
</evidence>
<proteinExistence type="predicted"/>
<keyword evidence="1" id="KW-1133">Transmembrane helix</keyword>
<keyword evidence="1" id="KW-0472">Membrane</keyword>
<gene>
    <name evidence="2" type="ORF">PNOK_m000046</name>
</gene>
<geneLocation type="mitochondrion" evidence="2"/>
<dbReference type="EMBL" id="NBII01000013">
    <property type="protein sequence ID" value="TQF64763.1"/>
    <property type="molecule type" value="Genomic_DNA"/>
</dbReference>
<accession>A0A541AXF9</accession>
<comment type="caution">
    <text evidence="2">The sequence shown here is derived from an EMBL/GenBank/DDBJ whole genome shotgun (WGS) entry which is preliminary data.</text>
</comment>
<reference evidence="2 3" key="1">
    <citation type="journal article" date="2017" name="bioRxiv">
        <title>The Genomic Landscape Of Tree Rot In Phellinus noxius And Its Hymenochaetales Members.</title>
        <authorList>
            <person name="Chung C.-L."/>
            <person name="Lee J.T."/>
            <person name="Akiba M."/>
            <person name="Lee H.-H."/>
            <person name="Kuo T.-H."/>
            <person name="Liu D."/>
            <person name="Ke H.-M."/>
            <person name="Yokoi T."/>
            <person name="Roa M.B."/>
            <person name="Lu M.J."/>
            <person name="Chang Y.-Y."/>
            <person name="Ann P.-J."/>
            <person name="Tsai J.-N."/>
            <person name="Chen C.-Y."/>
            <person name="Tzean S.-S."/>
            <person name="Ota Y."/>
            <person name="Hattori T."/>
            <person name="Sahashi N."/>
            <person name="Liou R.-F."/>
            <person name="Kikuchi T."/>
            <person name="Tsai I.J."/>
        </authorList>
    </citation>
    <scope>NUCLEOTIDE SEQUENCE [LARGE SCALE GENOMIC DNA]</scope>
    <source>
        <strain evidence="2 3">FFPRI411160</strain>
    </source>
</reference>
<dbReference type="AlphaFoldDB" id="A0A541AXF9"/>
<keyword evidence="3" id="KW-1185">Reference proteome</keyword>
<keyword evidence="2" id="KW-0496">Mitochondrion</keyword>
<name>A0A541AXF9_9AGAM</name>
<sequence>MTKIPMTLKQFLNSTKKGIVKGLTVQVLPAKINNFYKNPFVRVIRVIGGTCLFLCLTDKHLALPFPLQCLVLSLGLIQIVHMFIFYILNSYYTMKKLRNNPELFQVKKYPYWPFSG</sequence>
<dbReference type="EMBL" id="CM008263">
    <property type="protein sequence ID" value="TQF64763.1"/>
    <property type="molecule type" value="Genomic_DNA"/>
</dbReference>